<evidence type="ECO:0000313" key="6">
    <source>
        <dbReference type="EMBL" id="TWP33620.1"/>
    </source>
</evidence>
<proteinExistence type="predicted"/>
<dbReference type="PRINTS" id="PR00455">
    <property type="entry name" value="HTHTETR"/>
</dbReference>
<feature type="domain" description="HTH tetR-type" evidence="5">
    <location>
        <begin position="4"/>
        <end position="64"/>
    </location>
</feature>
<sequence>MDPDERRRQILACAVRMFGERPYSEVSTTALAREAGVTRGLLHHYFGTKRGLYLEVVRRTVFLPDPTDAAICQGTLQERVGECVDWFLDAVSQHRKTFVAVAGAEGIGDDPEIEALLADADDLAARRLLEMLGVRQGGRAQSSERAVMRAYAGLVKAAVREWVRGGALTRSQVRALLVPALVVIVREVLPALVTGELN</sequence>
<evidence type="ECO:0000256" key="1">
    <source>
        <dbReference type="ARBA" id="ARBA00023015"/>
    </source>
</evidence>
<dbReference type="EMBL" id="VCQV01000038">
    <property type="protein sequence ID" value="TWP33620.1"/>
    <property type="molecule type" value="Genomic_DNA"/>
</dbReference>
<evidence type="ECO:0000256" key="3">
    <source>
        <dbReference type="ARBA" id="ARBA00023163"/>
    </source>
</evidence>
<dbReference type="InterPro" id="IPR009057">
    <property type="entry name" value="Homeodomain-like_sf"/>
</dbReference>
<dbReference type="GO" id="GO:0003700">
    <property type="term" value="F:DNA-binding transcription factor activity"/>
    <property type="evidence" value="ECO:0007669"/>
    <property type="project" value="TreeGrafter"/>
</dbReference>
<dbReference type="InterPro" id="IPR001647">
    <property type="entry name" value="HTH_TetR"/>
</dbReference>
<keyword evidence="2 4" id="KW-0238">DNA-binding</keyword>
<dbReference type="PANTHER" id="PTHR30055">
    <property type="entry name" value="HTH-TYPE TRANSCRIPTIONAL REGULATOR RUTR"/>
    <property type="match status" value="1"/>
</dbReference>
<dbReference type="GO" id="GO:0000976">
    <property type="term" value="F:transcription cis-regulatory region binding"/>
    <property type="evidence" value="ECO:0007669"/>
    <property type="project" value="TreeGrafter"/>
</dbReference>
<dbReference type="Proteomes" id="UP000320244">
    <property type="component" value="Unassembled WGS sequence"/>
</dbReference>
<gene>
    <name evidence="6" type="ORF">FGL98_20550</name>
</gene>
<dbReference type="InterPro" id="IPR050109">
    <property type="entry name" value="HTH-type_TetR-like_transc_reg"/>
</dbReference>
<evidence type="ECO:0000256" key="4">
    <source>
        <dbReference type="PROSITE-ProRule" id="PRU00335"/>
    </source>
</evidence>
<dbReference type="OrthoDB" id="8479950at2"/>
<comment type="caution">
    <text evidence="6">The sequence shown here is derived from an EMBL/GenBank/DDBJ whole genome shotgun (WGS) entry which is preliminary data.</text>
</comment>
<dbReference type="Pfam" id="PF21943">
    <property type="entry name" value="TetR_C_46"/>
    <property type="match status" value="1"/>
</dbReference>
<organism evidence="6 7">
    <name type="scientific">Leekyejoonella antrihumi</name>
    <dbReference type="NCBI Taxonomy" id="1660198"/>
    <lineage>
        <taxon>Bacteria</taxon>
        <taxon>Bacillati</taxon>
        <taxon>Actinomycetota</taxon>
        <taxon>Actinomycetes</taxon>
        <taxon>Micrococcales</taxon>
        <taxon>Dermacoccaceae</taxon>
        <taxon>Leekyejoonella</taxon>
    </lineage>
</organism>
<dbReference type="PANTHER" id="PTHR30055:SF234">
    <property type="entry name" value="HTH-TYPE TRANSCRIPTIONAL REGULATOR BETI"/>
    <property type="match status" value="1"/>
</dbReference>
<reference evidence="6 7" key="1">
    <citation type="submission" date="2019-05" db="EMBL/GenBank/DDBJ databases">
        <authorList>
            <person name="Lee S.D."/>
        </authorList>
    </citation>
    <scope>NUCLEOTIDE SEQUENCE [LARGE SCALE GENOMIC DNA]</scope>
    <source>
        <strain evidence="6 7">C5-26</strain>
    </source>
</reference>
<dbReference type="Pfam" id="PF00440">
    <property type="entry name" value="TetR_N"/>
    <property type="match status" value="1"/>
</dbReference>
<name>A0A563DTM8_9MICO</name>
<feature type="DNA-binding region" description="H-T-H motif" evidence="4">
    <location>
        <begin position="27"/>
        <end position="46"/>
    </location>
</feature>
<evidence type="ECO:0000256" key="2">
    <source>
        <dbReference type="ARBA" id="ARBA00023125"/>
    </source>
</evidence>
<keyword evidence="3" id="KW-0804">Transcription</keyword>
<dbReference type="AlphaFoldDB" id="A0A563DTM8"/>
<evidence type="ECO:0000313" key="7">
    <source>
        <dbReference type="Proteomes" id="UP000320244"/>
    </source>
</evidence>
<dbReference type="SUPFAM" id="SSF46689">
    <property type="entry name" value="Homeodomain-like"/>
    <property type="match status" value="1"/>
</dbReference>
<keyword evidence="1" id="KW-0805">Transcription regulation</keyword>
<reference evidence="6 7" key="2">
    <citation type="submission" date="2019-08" db="EMBL/GenBank/DDBJ databases">
        <title>Jejuicoccus antrihumi gen. nov., sp. nov., a new member of the family Dermacoccaceae isolated from a cave.</title>
        <authorList>
            <person name="Schumann P."/>
            <person name="Kim I.S."/>
        </authorList>
    </citation>
    <scope>NUCLEOTIDE SEQUENCE [LARGE SCALE GENOMIC DNA]</scope>
    <source>
        <strain evidence="6 7">C5-26</strain>
    </source>
</reference>
<dbReference type="InterPro" id="IPR054129">
    <property type="entry name" value="DesT_TetR_C"/>
</dbReference>
<protein>
    <submittedName>
        <fullName evidence="6">TetR/AcrR family transcriptional regulator</fullName>
    </submittedName>
</protein>
<keyword evidence="7" id="KW-1185">Reference proteome</keyword>
<evidence type="ECO:0000259" key="5">
    <source>
        <dbReference type="PROSITE" id="PS50977"/>
    </source>
</evidence>
<dbReference type="Gene3D" id="1.10.357.10">
    <property type="entry name" value="Tetracycline Repressor, domain 2"/>
    <property type="match status" value="1"/>
</dbReference>
<dbReference type="RefSeq" id="WP_146319998.1">
    <property type="nucleotide sequence ID" value="NZ_VCQV01000038.1"/>
</dbReference>
<accession>A0A563DTM8</accession>
<dbReference type="PROSITE" id="PS50977">
    <property type="entry name" value="HTH_TETR_2"/>
    <property type="match status" value="1"/>
</dbReference>